<organism evidence="2 3">
    <name type="scientific">Pseudoalteromonas rhizosphaerae</name>
    <dbReference type="NCBI Taxonomy" id="2518973"/>
    <lineage>
        <taxon>Bacteria</taxon>
        <taxon>Pseudomonadati</taxon>
        <taxon>Pseudomonadota</taxon>
        <taxon>Gammaproteobacteria</taxon>
        <taxon>Alteromonadales</taxon>
        <taxon>Pseudoalteromonadaceae</taxon>
        <taxon>Pseudoalteromonas</taxon>
    </lineage>
</organism>
<name>A0ABW8L263_9GAMM</name>
<keyword evidence="1" id="KW-0472">Membrane</keyword>
<accession>A0ABW8L263</accession>
<dbReference type="RefSeq" id="WP_404676207.1">
    <property type="nucleotide sequence ID" value="NZ_JBJDOT010000033.1"/>
</dbReference>
<sequence>MNQALIINGLLLFAGLFFLSRNLLLLANESRLKSYLETSPKGIVWVQKYGMEKAIQHSKQTLIPIGCVVGLALSGFGSYNLFRMLW</sequence>
<reference evidence="2 3" key="1">
    <citation type="submission" date="2024-11" db="EMBL/GenBank/DDBJ databases">
        <title>The Natural Products Discovery Center: Release of the First 8490 Sequenced Strains for Exploring Actinobacteria Biosynthetic Diversity.</title>
        <authorList>
            <person name="Kalkreuter E."/>
            <person name="Kautsar S.A."/>
            <person name="Yang D."/>
            <person name="Bader C.D."/>
            <person name="Teijaro C.N."/>
            <person name="Fluegel L."/>
            <person name="Davis C.M."/>
            <person name="Simpson J.R."/>
            <person name="Lauterbach L."/>
            <person name="Steele A.D."/>
            <person name="Gui C."/>
            <person name="Meng S."/>
            <person name="Li G."/>
            <person name="Viehrig K."/>
            <person name="Ye F."/>
            <person name="Su P."/>
            <person name="Kiefer A.F."/>
            <person name="Nichols A."/>
            <person name="Cepeda A.J."/>
            <person name="Yan W."/>
            <person name="Fan B."/>
            <person name="Jiang Y."/>
            <person name="Adhikari A."/>
            <person name="Zheng C.-J."/>
            <person name="Schuster L."/>
            <person name="Cowan T.M."/>
            <person name="Smanski M.J."/>
            <person name="Chevrette M.G."/>
            <person name="De Carvalho L.P.S."/>
            <person name="Shen B."/>
        </authorList>
    </citation>
    <scope>NUCLEOTIDE SEQUENCE [LARGE SCALE GENOMIC DNA]</scope>
    <source>
        <strain evidence="2 3">NPDC078403</strain>
    </source>
</reference>
<evidence type="ECO:0000256" key="1">
    <source>
        <dbReference type="SAM" id="Phobius"/>
    </source>
</evidence>
<feature type="transmembrane region" description="Helical" evidence="1">
    <location>
        <begin position="6"/>
        <end position="27"/>
    </location>
</feature>
<keyword evidence="3" id="KW-1185">Reference proteome</keyword>
<comment type="caution">
    <text evidence="2">The sequence shown here is derived from an EMBL/GenBank/DDBJ whole genome shotgun (WGS) entry which is preliminary data.</text>
</comment>
<feature type="transmembrane region" description="Helical" evidence="1">
    <location>
        <begin position="61"/>
        <end position="82"/>
    </location>
</feature>
<protein>
    <submittedName>
        <fullName evidence="2">Uncharacterized protein</fullName>
    </submittedName>
</protein>
<keyword evidence="1" id="KW-0812">Transmembrane</keyword>
<keyword evidence="1" id="KW-1133">Transmembrane helix</keyword>
<gene>
    <name evidence="2" type="ORF">ACI2JU_19030</name>
</gene>
<dbReference type="EMBL" id="JBJDOT010000033">
    <property type="protein sequence ID" value="MFK3865944.1"/>
    <property type="molecule type" value="Genomic_DNA"/>
</dbReference>
<proteinExistence type="predicted"/>
<evidence type="ECO:0000313" key="2">
    <source>
        <dbReference type="EMBL" id="MFK3865944.1"/>
    </source>
</evidence>
<evidence type="ECO:0000313" key="3">
    <source>
        <dbReference type="Proteomes" id="UP001620262"/>
    </source>
</evidence>
<dbReference type="Proteomes" id="UP001620262">
    <property type="component" value="Unassembled WGS sequence"/>
</dbReference>